<dbReference type="InterPro" id="IPR001806">
    <property type="entry name" value="Small_GTPase"/>
</dbReference>
<dbReference type="FunFam" id="3.40.50.300:FF:001129">
    <property type="entry name" value="ras-related protein Rab-44 isoform X2"/>
    <property type="match status" value="1"/>
</dbReference>
<evidence type="ECO:0000256" key="2">
    <source>
        <dbReference type="ARBA" id="ARBA00023134"/>
    </source>
</evidence>
<proteinExistence type="predicted"/>
<dbReference type="PROSITE" id="PS51421">
    <property type="entry name" value="RAS"/>
    <property type="match status" value="1"/>
</dbReference>
<dbReference type="InterPro" id="IPR027417">
    <property type="entry name" value="P-loop_NTPase"/>
</dbReference>
<dbReference type="InterPro" id="IPR050227">
    <property type="entry name" value="Rab"/>
</dbReference>
<keyword evidence="3" id="KW-0449">Lipoprotein</keyword>
<keyword evidence="5" id="KW-1185">Reference proteome</keyword>
<keyword evidence="1" id="KW-0547">Nucleotide-binding</keyword>
<accession>A0A914B1Y2</accession>
<dbReference type="InterPro" id="IPR005225">
    <property type="entry name" value="Small_GTP-bd"/>
</dbReference>
<evidence type="ECO:0000256" key="1">
    <source>
        <dbReference type="ARBA" id="ARBA00022741"/>
    </source>
</evidence>
<dbReference type="SMART" id="SM00176">
    <property type="entry name" value="RAN"/>
    <property type="match status" value="1"/>
</dbReference>
<organism evidence="4 5">
    <name type="scientific">Patiria miniata</name>
    <name type="common">Bat star</name>
    <name type="synonym">Asterina miniata</name>
    <dbReference type="NCBI Taxonomy" id="46514"/>
    <lineage>
        <taxon>Eukaryota</taxon>
        <taxon>Metazoa</taxon>
        <taxon>Echinodermata</taxon>
        <taxon>Eleutherozoa</taxon>
        <taxon>Asterozoa</taxon>
        <taxon>Asteroidea</taxon>
        <taxon>Valvatacea</taxon>
        <taxon>Valvatida</taxon>
        <taxon>Asterinidae</taxon>
        <taxon>Patiria</taxon>
    </lineage>
</organism>
<dbReference type="AlphaFoldDB" id="A0A914B1Y2"/>
<name>A0A914B1Y2_PATMI</name>
<sequence length="206" mass="23437">MATRCTWKVCFVGDTGVGKSCVAFRFHQDRFTGTIPTIGYAFMEKSLLVDDVEHVFNLWDTAGQERYRSLARGFFRRASAMVLVYDITNSHSFQVLDKYWVRSAQRGAPENVALAVLGNKSDIGDDQRQVTAQEGMEFAQKHDAIFMEVSAKTGSNVFEFFKELSRKLMQTPDLEFKTCGMRILTDPAKDQKEDKETKNRCCGRLT</sequence>
<reference evidence="4" key="1">
    <citation type="submission" date="2022-11" db="UniProtKB">
        <authorList>
            <consortium name="EnsemblMetazoa"/>
        </authorList>
    </citation>
    <scope>IDENTIFICATION</scope>
</reference>
<dbReference type="SMART" id="SM00175">
    <property type="entry name" value="RAB"/>
    <property type="match status" value="1"/>
</dbReference>
<evidence type="ECO:0000256" key="3">
    <source>
        <dbReference type="ARBA" id="ARBA00023288"/>
    </source>
</evidence>
<dbReference type="RefSeq" id="XP_038069923.1">
    <property type="nucleotide sequence ID" value="XM_038213995.1"/>
</dbReference>
<dbReference type="SUPFAM" id="SSF52540">
    <property type="entry name" value="P-loop containing nucleoside triphosphate hydrolases"/>
    <property type="match status" value="1"/>
</dbReference>
<dbReference type="GO" id="GO:0003924">
    <property type="term" value="F:GTPase activity"/>
    <property type="evidence" value="ECO:0007669"/>
    <property type="project" value="InterPro"/>
</dbReference>
<dbReference type="SMART" id="SM00173">
    <property type="entry name" value="RAS"/>
    <property type="match status" value="1"/>
</dbReference>
<dbReference type="EnsemblMetazoa" id="XM_038213995.1">
    <property type="protein sequence ID" value="XP_038069923.1"/>
    <property type="gene ID" value="LOC119739163"/>
</dbReference>
<dbReference type="GeneID" id="119739163"/>
<dbReference type="OrthoDB" id="9989112at2759"/>
<dbReference type="Gene3D" id="3.40.50.300">
    <property type="entry name" value="P-loop containing nucleotide triphosphate hydrolases"/>
    <property type="match status" value="1"/>
</dbReference>
<dbReference type="PROSITE" id="PS51419">
    <property type="entry name" value="RAB"/>
    <property type="match status" value="1"/>
</dbReference>
<dbReference type="PANTHER" id="PTHR47977">
    <property type="entry name" value="RAS-RELATED PROTEIN RAB"/>
    <property type="match status" value="1"/>
</dbReference>
<dbReference type="SMART" id="SM00174">
    <property type="entry name" value="RHO"/>
    <property type="match status" value="1"/>
</dbReference>
<dbReference type="SMART" id="SM00177">
    <property type="entry name" value="ARF"/>
    <property type="match status" value="1"/>
</dbReference>
<dbReference type="PRINTS" id="PR00449">
    <property type="entry name" value="RASTRNSFRMNG"/>
</dbReference>
<dbReference type="NCBIfam" id="TIGR00231">
    <property type="entry name" value="small_GTP"/>
    <property type="match status" value="1"/>
</dbReference>
<keyword evidence="2" id="KW-0342">GTP-binding</keyword>
<protein>
    <submittedName>
        <fullName evidence="4">Uncharacterized protein</fullName>
    </submittedName>
</protein>
<evidence type="ECO:0000313" key="5">
    <source>
        <dbReference type="Proteomes" id="UP000887568"/>
    </source>
</evidence>
<dbReference type="OMA" id="RMLYTET"/>
<dbReference type="Proteomes" id="UP000887568">
    <property type="component" value="Unplaced"/>
</dbReference>
<dbReference type="GO" id="GO:0005525">
    <property type="term" value="F:GTP binding"/>
    <property type="evidence" value="ECO:0007669"/>
    <property type="project" value="UniProtKB-KW"/>
</dbReference>
<evidence type="ECO:0000313" key="4">
    <source>
        <dbReference type="EnsemblMetazoa" id="XP_038069923.1"/>
    </source>
</evidence>
<dbReference type="Pfam" id="PF00071">
    <property type="entry name" value="Ras"/>
    <property type="match status" value="1"/>
</dbReference>